<dbReference type="Proteomes" id="UP000006039">
    <property type="component" value="Unassembled WGS sequence"/>
</dbReference>
<feature type="transmembrane region" description="Helical" evidence="1">
    <location>
        <begin position="168"/>
        <end position="194"/>
    </location>
</feature>
<sequence>MAAGLLTKGPPVEAKWVFFVRIAVIALSVLVLALTAWSMHVHVTPLDKIVGTSSSTTSSSCKSYYCRRSLEPRQYSYYYTASATSAPGMMLFSSIWTLLTFAVTLGVERSAPQSFFRICVFIAYILSAIFMLSGWAYMASAAAAYAPLADLYRQSRITSLDNYLTQLVASTAASAGLGAVLWVLVIIATVMFAINSLHTEGAPMSTGGTEMHAVAAQPQKGGEVAVETHQAPAPVYQTHAAPAQQQMYAPQQPGYVQQQQVYPQQTQQTQQPYVQQ</sequence>
<dbReference type="HOGENOM" id="CLU_077756_0_0_1"/>
<reference evidence="3" key="5">
    <citation type="submission" date="2018-04" db="UniProtKB">
        <authorList>
            <consortium name="EnsemblFungi"/>
        </authorList>
    </citation>
    <scope>IDENTIFICATION</scope>
    <source>
        <strain evidence="3">R3-111a-1</strain>
    </source>
</reference>
<reference evidence="2" key="2">
    <citation type="submission" date="2010-07" db="EMBL/GenBank/DDBJ databases">
        <authorList>
            <consortium name="The Broad Institute Genome Sequencing Platform"/>
            <consortium name="Broad Institute Genome Sequencing Center for Infectious Disease"/>
            <person name="Ma L.-J."/>
            <person name="Dead R."/>
            <person name="Young S."/>
            <person name="Zeng Q."/>
            <person name="Koehrsen M."/>
            <person name="Alvarado L."/>
            <person name="Berlin A."/>
            <person name="Chapman S.B."/>
            <person name="Chen Z."/>
            <person name="Freedman E."/>
            <person name="Gellesch M."/>
            <person name="Goldberg J."/>
            <person name="Griggs A."/>
            <person name="Gujja S."/>
            <person name="Heilman E.R."/>
            <person name="Heiman D."/>
            <person name="Hepburn T."/>
            <person name="Howarth C."/>
            <person name="Jen D."/>
            <person name="Larson L."/>
            <person name="Mehta T."/>
            <person name="Neiman D."/>
            <person name="Pearson M."/>
            <person name="Roberts A."/>
            <person name="Saif S."/>
            <person name="Shea T."/>
            <person name="Shenoy N."/>
            <person name="Sisk P."/>
            <person name="Stolte C."/>
            <person name="Sykes S."/>
            <person name="Walk T."/>
            <person name="White J."/>
            <person name="Yandava C."/>
            <person name="Haas B."/>
            <person name="Nusbaum C."/>
            <person name="Birren B."/>
        </authorList>
    </citation>
    <scope>NUCLEOTIDE SEQUENCE</scope>
    <source>
        <strain evidence="2">R3-111a-1</strain>
    </source>
</reference>
<evidence type="ECO:0000313" key="2">
    <source>
        <dbReference type="EMBL" id="EJT75955.1"/>
    </source>
</evidence>
<accession>J3NX73</accession>
<dbReference type="eggNOG" id="ENOG502RMVI">
    <property type="taxonomic scope" value="Eukaryota"/>
</dbReference>
<dbReference type="OrthoDB" id="5223409at2759"/>
<evidence type="ECO:0000256" key="1">
    <source>
        <dbReference type="SAM" id="Phobius"/>
    </source>
</evidence>
<name>J3NX73_GAET3</name>
<gene>
    <name evidence="3" type="primary">20346338</name>
    <name evidence="2" type="ORF">GGTG_05880</name>
</gene>
<proteinExistence type="predicted"/>
<organism evidence="2">
    <name type="scientific">Gaeumannomyces tritici (strain R3-111a-1)</name>
    <name type="common">Wheat and barley take-all root rot fungus</name>
    <name type="synonym">Gaeumannomyces graminis var. tritici</name>
    <dbReference type="NCBI Taxonomy" id="644352"/>
    <lineage>
        <taxon>Eukaryota</taxon>
        <taxon>Fungi</taxon>
        <taxon>Dikarya</taxon>
        <taxon>Ascomycota</taxon>
        <taxon>Pezizomycotina</taxon>
        <taxon>Sordariomycetes</taxon>
        <taxon>Sordariomycetidae</taxon>
        <taxon>Magnaporthales</taxon>
        <taxon>Magnaporthaceae</taxon>
        <taxon>Gaeumannomyces</taxon>
    </lineage>
</organism>
<dbReference type="RefSeq" id="XP_009221955.1">
    <property type="nucleotide sequence ID" value="XM_009223691.1"/>
</dbReference>
<feature type="transmembrane region" description="Helical" evidence="1">
    <location>
        <begin position="16"/>
        <end position="37"/>
    </location>
</feature>
<dbReference type="VEuPathDB" id="FungiDB:GGTG_05880"/>
<keyword evidence="1" id="KW-1133">Transmembrane helix</keyword>
<reference evidence="4" key="1">
    <citation type="submission" date="2010-07" db="EMBL/GenBank/DDBJ databases">
        <title>The genome sequence of Gaeumannomyces graminis var. tritici strain R3-111a-1.</title>
        <authorList>
            <consortium name="The Broad Institute Genome Sequencing Platform"/>
            <person name="Ma L.-J."/>
            <person name="Dead R."/>
            <person name="Young S."/>
            <person name="Zeng Q."/>
            <person name="Koehrsen M."/>
            <person name="Alvarado L."/>
            <person name="Berlin A."/>
            <person name="Chapman S.B."/>
            <person name="Chen Z."/>
            <person name="Freedman E."/>
            <person name="Gellesch M."/>
            <person name="Goldberg J."/>
            <person name="Griggs A."/>
            <person name="Gujja S."/>
            <person name="Heilman E.R."/>
            <person name="Heiman D."/>
            <person name="Hepburn T."/>
            <person name="Howarth C."/>
            <person name="Jen D."/>
            <person name="Larson L."/>
            <person name="Mehta T."/>
            <person name="Neiman D."/>
            <person name="Pearson M."/>
            <person name="Roberts A."/>
            <person name="Saif S."/>
            <person name="Shea T."/>
            <person name="Shenoy N."/>
            <person name="Sisk P."/>
            <person name="Stolte C."/>
            <person name="Sykes S."/>
            <person name="Walk T."/>
            <person name="White J."/>
            <person name="Yandava C."/>
            <person name="Haas B."/>
            <person name="Nusbaum C."/>
            <person name="Birren B."/>
        </authorList>
    </citation>
    <scope>NUCLEOTIDE SEQUENCE [LARGE SCALE GENOMIC DNA]</scope>
    <source>
        <strain evidence="4">R3-111a-1</strain>
    </source>
</reference>
<keyword evidence="4" id="KW-1185">Reference proteome</keyword>
<evidence type="ECO:0000313" key="4">
    <source>
        <dbReference type="Proteomes" id="UP000006039"/>
    </source>
</evidence>
<reference evidence="3" key="4">
    <citation type="journal article" date="2015" name="G3 (Bethesda)">
        <title>Genome sequences of three phytopathogenic species of the Magnaporthaceae family of fungi.</title>
        <authorList>
            <person name="Okagaki L.H."/>
            <person name="Nunes C.C."/>
            <person name="Sailsbery J."/>
            <person name="Clay B."/>
            <person name="Brown D."/>
            <person name="John T."/>
            <person name="Oh Y."/>
            <person name="Young N."/>
            <person name="Fitzgerald M."/>
            <person name="Haas B.J."/>
            <person name="Zeng Q."/>
            <person name="Young S."/>
            <person name="Adiconis X."/>
            <person name="Fan L."/>
            <person name="Levin J.Z."/>
            <person name="Mitchell T.K."/>
            <person name="Okubara P.A."/>
            <person name="Farman M.L."/>
            <person name="Kohn L.M."/>
            <person name="Birren B."/>
            <person name="Ma L.-J."/>
            <person name="Dean R.A."/>
        </authorList>
    </citation>
    <scope>NUCLEOTIDE SEQUENCE</scope>
    <source>
        <strain evidence="3">R3-111a-1</strain>
    </source>
</reference>
<dbReference type="AlphaFoldDB" id="J3NX73"/>
<dbReference type="EnsemblFungi" id="EJT75955">
    <property type="protein sequence ID" value="EJT75955"/>
    <property type="gene ID" value="GGTG_05880"/>
</dbReference>
<evidence type="ECO:0000313" key="3">
    <source>
        <dbReference type="EnsemblFungi" id="EJT75955"/>
    </source>
</evidence>
<feature type="transmembrane region" description="Helical" evidence="1">
    <location>
        <begin position="77"/>
        <end position="103"/>
    </location>
</feature>
<dbReference type="STRING" id="644352.J3NX73"/>
<reference evidence="2" key="3">
    <citation type="submission" date="2010-09" db="EMBL/GenBank/DDBJ databases">
        <title>Annotation of Gaeumannomyces graminis var. tritici R3-111a-1.</title>
        <authorList>
            <consortium name="The Broad Institute Genome Sequencing Platform"/>
            <person name="Ma L.-J."/>
            <person name="Dead R."/>
            <person name="Young S.K."/>
            <person name="Zeng Q."/>
            <person name="Gargeya S."/>
            <person name="Fitzgerald M."/>
            <person name="Haas B."/>
            <person name="Abouelleil A."/>
            <person name="Alvarado L."/>
            <person name="Arachchi H.M."/>
            <person name="Berlin A."/>
            <person name="Brown A."/>
            <person name="Chapman S.B."/>
            <person name="Chen Z."/>
            <person name="Dunbar C."/>
            <person name="Freedman E."/>
            <person name="Gearin G."/>
            <person name="Gellesch M."/>
            <person name="Goldberg J."/>
            <person name="Griggs A."/>
            <person name="Gujja S."/>
            <person name="Heiman D."/>
            <person name="Howarth C."/>
            <person name="Larson L."/>
            <person name="Lui A."/>
            <person name="MacDonald P.J.P."/>
            <person name="Mehta T."/>
            <person name="Montmayeur A."/>
            <person name="Murphy C."/>
            <person name="Neiman D."/>
            <person name="Pearson M."/>
            <person name="Priest M."/>
            <person name="Roberts A."/>
            <person name="Saif S."/>
            <person name="Shea T."/>
            <person name="Shenoy N."/>
            <person name="Sisk P."/>
            <person name="Stolte C."/>
            <person name="Sykes S."/>
            <person name="Yandava C."/>
            <person name="Wortman J."/>
            <person name="Nusbaum C."/>
            <person name="Birren B."/>
        </authorList>
    </citation>
    <scope>NUCLEOTIDE SEQUENCE</scope>
    <source>
        <strain evidence="2">R3-111a-1</strain>
    </source>
</reference>
<dbReference type="GeneID" id="20346338"/>
<protein>
    <recommendedName>
        <fullName evidence="5">MARVEL domain-containing protein</fullName>
    </recommendedName>
</protein>
<feature type="transmembrane region" description="Helical" evidence="1">
    <location>
        <begin position="115"/>
        <end position="148"/>
    </location>
</feature>
<evidence type="ECO:0008006" key="5">
    <source>
        <dbReference type="Google" id="ProtNLM"/>
    </source>
</evidence>
<keyword evidence="1" id="KW-0472">Membrane</keyword>
<dbReference type="EMBL" id="GL385397">
    <property type="protein sequence ID" value="EJT75955.1"/>
    <property type="molecule type" value="Genomic_DNA"/>
</dbReference>
<keyword evidence="1" id="KW-0812">Transmembrane</keyword>